<evidence type="ECO:0000256" key="1">
    <source>
        <dbReference type="ARBA" id="ARBA00004141"/>
    </source>
</evidence>
<evidence type="ECO:0000313" key="9">
    <source>
        <dbReference type="EMBL" id="CAK9208504.1"/>
    </source>
</evidence>
<reference evidence="9" key="1">
    <citation type="submission" date="2024-02" db="EMBL/GenBank/DDBJ databases">
        <authorList>
            <consortium name="ELIXIR-Norway"/>
            <consortium name="Elixir Norway"/>
        </authorList>
    </citation>
    <scope>NUCLEOTIDE SEQUENCE</scope>
</reference>
<keyword evidence="4" id="KW-0812">Transmembrane</keyword>
<accession>A0ABP0TYR8</accession>
<keyword evidence="6" id="KW-0406">Ion transport</keyword>
<dbReference type="Proteomes" id="UP001497512">
    <property type="component" value="Chromosome 17"/>
</dbReference>
<comment type="similarity">
    <text evidence="2">Belongs to the V-ATPase 116 kDa subunit family.</text>
</comment>
<evidence type="ECO:0000256" key="6">
    <source>
        <dbReference type="ARBA" id="ARBA00023065"/>
    </source>
</evidence>
<evidence type="ECO:0000256" key="3">
    <source>
        <dbReference type="ARBA" id="ARBA00022448"/>
    </source>
</evidence>
<keyword evidence="10" id="KW-1185">Reference proteome</keyword>
<name>A0ABP0TYR8_9BRYO</name>
<evidence type="ECO:0000256" key="5">
    <source>
        <dbReference type="ARBA" id="ARBA00022989"/>
    </source>
</evidence>
<evidence type="ECO:0000256" key="8">
    <source>
        <dbReference type="SAM" id="MobiDB-lite"/>
    </source>
</evidence>
<gene>
    <name evidence="9" type="ORF">CSSPTR1EN2_LOCUS9216</name>
</gene>
<sequence>MSFCSWHASQYIRVLSSMRSSQYRSTYLGSLLTGAATRSMALQTAHRALNNVIDCSPLDASSKPIGAAKSIPPDNNDVDDDGDQHEEEELEFSEVLVHRTIHTIEFELGAVSNTASY</sequence>
<proteinExistence type="inferred from homology"/>
<evidence type="ECO:0000256" key="7">
    <source>
        <dbReference type="ARBA" id="ARBA00023136"/>
    </source>
</evidence>
<evidence type="ECO:0000256" key="2">
    <source>
        <dbReference type="ARBA" id="ARBA00009904"/>
    </source>
</evidence>
<dbReference type="Pfam" id="PF01496">
    <property type="entry name" value="V_ATPase_I"/>
    <property type="match status" value="1"/>
</dbReference>
<keyword evidence="7" id="KW-0472">Membrane</keyword>
<dbReference type="InterPro" id="IPR002490">
    <property type="entry name" value="V-ATPase_116kDa_su"/>
</dbReference>
<keyword evidence="5" id="KW-1133">Transmembrane helix</keyword>
<keyword evidence="3" id="KW-0813">Transport</keyword>
<protein>
    <submittedName>
        <fullName evidence="9">Uncharacterized protein</fullName>
    </submittedName>
</protein>
<organism evidence="9 10">
    <name type="scientific">Sphagnum troendelagicum</name>
    <dbReference type="NCBI Taxonomy" id="128251"/>
    <lineage>
        <taxon>Eukaryota</taxon>
        <taxon>Viridiplantae</taxon>
        <taxon>Streptophyta</taxon>
        <taxon>Embryophyta</taxon>
        <taxon>Bryophyta</taxon>
        <taxon>Sphagnophytina</taxon>
        <taxon>Sphagnopsida</taxon>
        <taxon>Sphagnales</taxon>
        <taxon>Sphagnaceae</taxon>
        <taxon>Sphagnum</taxon>
    </lineage>
</organism>
<dbReference type="EMBL" id="OZ019909">
    <property type="protein sequence ID" value="CAK9208504.1"/>
    <property type="molecule type" value="Genomic_DNA"/>
</dbReference>
<comment type="subcellular location">
    <subcellularLocation>
        <location evidence="1">Membrane</location>
        <topology evidence="1">Multi-pass membrane protein</topology>
    </subcellularLocation>
</comment>
<feature type="compositionally biased region" description="Acidic residues" evidence="8">
    <location>
        <begin position="76"/>
        <end position="89"/>
    </location>
</feature>
<feature type="region of interest" description="Disordered" evidence="8">
    <location>
        <begin position="64"/>
        <end position="89"/>
    </location>
</feature>
<evidence type="ECO:0000256" key="4">
    <source>
        <dbReference type="ARBA" id="ARBA00022692"/>
    </source>
</evidence>
<evidence type="ECO:0000313" key="10">
    <source>
        <dbReference type="Proteomes" id="UP001497512"/>
    </source>
</evidence>